<gene>
    <name evidence="2" type="ORF">SLS60_005191</name>
</gene>
<feature type="compositionally biased region" description="Basic and acidic residues" evidence="1">
    <location>
        <begin position="19"/>
        <end position="29"/>
    </location>
</feature>
<evidence type="ECO:0008006" key="4">
    <source>
        <dbReference type="Google" id="ProtNLM"/>
    </source>
</evidence>
<evidence type="ECO:0000313" key="2">
    <source>
        <dbReference type="EMBL" id="KAL1603603.1"/>
    </source>
</evidence>
<proteinExistence type="predicted"/>
<name>A0ABR3RH37_9PLEO</name>
<comment type="caution">
    <text evidence="2">The sequence shown here is derived from an EMBL/GenBank/DDBJ whole genome shotgun (WGS) entry which is preliminary data.</text>
</comment>
<reference evidence="2 3" key="1">
    <citation type="submission" date="2024-02" db="EMBL/GenBank/DDBJ databases">
        <title>De novo assembly and annotation of 12 fungi associated with fruit tree decline syndrome in Ontario, Canada.</title>
        <authorList>
            <person name="Sulman M."/>
            <person name="Ellouze W."/>
            <person name="Ilyukhin E."/>
        </authorList>
    </citation>
    <scope>NUCLEOTIDE SEQUENCE [LARGE SCALE GENOMIC DNA]</scope>
    <source>
        <strain evidence="2 3">M42-189</strain>
    </source>
</reference>
<evidence type="ECO:0000313" key="3">
    <source>
        <dbReference type="Proteomes" id="UP001521785"/>
    </source>
</evidence>
<feature type="compositionally biased region" description="Polar residues" evidence="1">
    <location>
        <begin position="9"/>
        <end position="18"/>
    </location>
</feature>
<protein>
    <recommendedName>
        <fullName evidence="4">CENP-V/GFA domain-containing protein</fullName>
    </recommendedName>
</protein>
<dbReference type="SUPFAM" id="SSF51316">
    <property type="entry name" value="Mss4-like"/>
    <property type="match status" value="1"/>
</dbReference>
<sequence>MVSVSLIQASPATLGQNTTEHKDQSDEHRTSFVPASDVFTPKSTYEDHFLKWYESSHERWRWFCSRCGTNLAYTAVYPAEFSSKFPNMLDITLGSVERRYLETEALVPERHLWWDYGIDWIRDLATKGHGDLPIHPNYHIAETVNLDKSTSKL</sequence>
<dbReference type="Gene3D" id="3.90.1590.10">
    <property type="entry name" value="glutathione-dependent formaldehyde- activating enzyme (gfa)"/>
    <property type="match status" value="1"/>
</dbReference>
<dbReference type="InterPro" id="IPR011057">
    <property type="entry name" value="Mss4-like_sf"/>
</dbReference>
<organism evidence="2 3">
    <name type="scientific">Paraconiothyrium brasiliense</name>
    <dbReference type="NCBI Taxonomy" id="300254"/>
    <lineage>
        <taxon>Eukaryota</taxon>
        <taxon>Fungi</taxon>
        <taxon>Dikarya</taxon>
        <taxon>Ascomycota</taxon>
        <taxon>Pezizomycotina</taxon>
        <taxon>Dothideomycetes</taxon>
        <taxon>Pleosporomycetidae</taxon>
        <taxon>Pleosporales</taxon>
        <taxon>Massarineae</taxon>
        <taxon>Didymosphaeriaceae</taxon>
        <taxon>Paraconiothyrium</taxon>
    </lineage>
</organism>
<keyword evidence="3" id="KW-1185">Reference proteome</keyword>
<evidence type="ECO:0000256" key="1">
    <source>
        <dbReference type="SAM" id="MobiDB-lite"/>
    </source>
</evidence>
<dbReference type="EMBL" id="JAKJXO020000006">
    <property type="protein sequence ID" value="KAL1603603.1"/>
    <property type="molecule type" value="Genomic_DNA"/>
</dbReference>
<feature type="region of interest" description="Disordered" evidence="1">
    <location>
        <begin position="9"/>
        <end position="29"/>
    </location>
</feature>
<accession>A0ABR3RH37</accession>
<dbReference type="Proteomes" id="UP001521785">
    <property type="component" value="Unassembled WGS sequence"/>
</dbReference>